<dbReference type="EMBL" id="CP144089">
    <property type="protein sequence ID" value="WWD06972.1"/>
    <property type="molecule type" value="Genomic_DNA"/>
</dbReference>
<comment type="similarity">
    <text evidence="1">Belongs to the krueppel C2H2-type zinc-finger protein family.</text>
</comment>
<feature type="region of interest" description="Disordered" evidence="10">
    <location>
        <begin position="387"/>
        <end position="416"/>
    </location>
</feature>
<dbReference type="FunFam" id="3.30.160.60:FF:000761">
    <property type="entry name" value="Zinc finger protein 449"/>
    <property type="match status" value="1"/>
</dbReference>
<dbReference type="Proteomes" id="UP001358614">
    <property type="component" value="Chromosome 1"/>
</dbReference>
<evidence type="ECO:0000256" key="8">
    <source>
        <dbReference type="ARBA" id="ARBA00023242"/>
    </source>
</evidence>
<keyword evidence="5" id="KW-0862">Zinc</keyword>
<dbReference type="PANTHER" id="PTHR23235:SF120">
    <property type="entry name" value="KRUPPEL-LIKE FACTOR 15"/>
    <property type="match status" value="1"/>
</dbReference>
<dbReference type="FunFam" id="3.30.160.60:FF:000690">
    <property type="entry name" value="Zinc finger protein 354C"/>
    <property type="match status" value="1"/>
</dbReference>
<proteinExistence type="inferred from homology"/>
<feature type="compositionally biased region" description="Polar residues" evidence="10">
    <location>
        <begin position="206"/>
        <end position="216"/>
    </location>
</feature>
<feature type="compositionally biased region" description="Low complexity" evidence="10">
    <location>
        <begin position="92"/>
        <end position="104"/>
    </location>
</feature>
<dbReference type="GO" id="GO:0008270">
    <property type="term" value="F:zinc ion binding"/>
    <property type="evidence" value="ECO:0007669"/>
    <property type="project" value="UniProtKB-KW"/>
</dbReference>
<evidence type="ECO:0000256" key="3">
    <source>
        <dbReference type="ARBA" id="ARBA00022737"/>
    </source>
</evidence>
<dbReference type="RefSeq" id="XP_066084939.1">
    <property type="nucleotide sequence ID" value="XM_066228842.1"/>
</dbReference>
<dbReference type="SUPFAM" id="SSF57667">
    <property type="entry name" value="beta-beta-alpha zinc fingers"/>
    <property type="match status" value="1"/>
</dbReference>
<dbReference type="PROSITE" id="PS50157">
    <property type="entry name" value="ZINC_FINGER_C2H2_2"/>
    <property type="match status" value="2"/>
</dbReference>
<feature type="region of interest" description="Disordered" evidence="10">
    <location>
        <begin position="151"/>
        <end position="172"/>
    </location>
</feature>
<dbReference type="GeneID" id="91103870"/>
<dbReference type="Pfam" id="PF00096">
    <property type="entry name" value="zf-C2H2"/>
    <property type="match status" value="2"/>
</dbReference>
<evidence type="ECO:0000256" key="9">
    <source>
        <dbReference type="PROSITE-ProRule" id="PRU00042"/>
    </source>
</evidence>
<feature type="region of interest" description="Disordered" evidence="10">
    <location>
        <begin position="440"/>
        <end position="461"/>
    </location>
</feature>
<dbReference type="PANTHER" id="PTHR23235">
    <property type="entry name" value="KRUEPPEL-LIKE TRANSCRIPTION FACTOR"/>
    <property type="match status" value="1"/>
</dbReference>
<feature type="region of interest" description="Disordered" evidence="10">
    <location>
        <begin position="333"/>
        <end position="368"/>
    </location>
</feature>
<feature type="compositionally biased region" description="Low complexity" evidence="10">
    <location>
        <begin position="405"/>
        <end position="416"/>
    </location>
</feature>
<keyword evidence="2" id="KW-0479">Metal-binding</keyword>
<evidence type="ECO:0000313" key="13">
    <source>
        <dbReference type="Proteomes" id="UP001358614"/>
    </source>
</evidence>
<feature type="region of interest" description="Disordered" evidence="10">
    <location>
        <begin position="203"/>
        <end position="228"/>
    </location>
</feature>
<evidence type="ECO:0000256" key="10">
    <source>
        <dbReference type="SAM" id="MobiDB-lite"/>
    </source>
</evidence>
<evidence type="ECO:0000256" key="1">
    <source>
        <dbReference type="ARBA" id="ARBA00006991"/>
    </source>
</evidence>
<feature type="compositionally biased region" description="Polar residues" evidence="10">
    <location>
        <begin position="74"/>
        <end position="91"/>
    </location>
</feature>
<sequence length="476" mass="53058">MEAFFADLPTLNLPPISTHKDPEPEMSSSIRLIQPLDLSRYQLPSLPPTEASSPIGVGLQVSHDRSCQIDHNDSMATPSNLSLSPPQLMQNSRSAPPSAAPYQSSFSFPQIQPEQLPRRAFAQQPSTQGFPWLERGGGGLSTQMYETPYQSYRPSPQPDSNHIQHNHSHSTPNVFSMPLSQHSDTSTPFQYSQLSLTPYSLPVDFQDTSTTDNNNDVPLPLQKNESDDYSLPEGIWESNAPYSRLDAKPEKRGKKREGLVKGRRHICPVCDKRFNRPSSLNTHMAVHTGAKPYMCSRPDCQRRFSVSSNLRRHERTHDQRAEKERQTYEIPDHLTHPHSYSHPHAQPFSMGHSHSHSHSYSHSGVFPQTHPHQPFNFNYYQPSFAPPSISSGDHSEHRFQPAAPSSVFGSSSTTTTSAGSSIDLGYGLAQYQVVATATTTGQNQRMTSGDEQPRKGYGFGEMEMGLDTKATRLLLA</sequence>
<evidence type="ECO:0000256" key="7">
    <source>
        <dbReference type="ARBA" id="ARBA00023163"/>
    </source>
</evidence>
<accession>A0AAX4KKW0</accession>
<evidence type="ECO:0000256" key="2">
    <source>
        <dbReference type="ARBA" id="ARBA00022723"/>
    </source>
</evidence>
<evidence type="ECO:0000256" key="6">
    <source>
        <dbReference type="ARBA" id="ARBA00023015"/>
    </source>
</evidence>
<protein>
    <recommendedName>
        <fullName evidence="11">C2H2-type domain-containing protein</fullName>
    </recommendedName>
</protein>
<feature type="region of interest" description="Disordered" evidence="10">
    <location>
        <begin position="1"/>
        <end position="27"/>
    </location>
</feature>
<reference evidence="12 13" key="1">
    <citation type="submission" date="2024-01" db="EMBL/GenBank/DDBJ databases">
        <title>Comparative genomics of Cryptococcus and Kwoniella reveals pathogenesis evolution and contrasting modes of karyotype evolution via chromosome fusion or intercentromeric recombination.</title>
        <authorList>
            <person name="Coelho M.A."/>
            <person name="David-Palma M."/>
            <person name="Shea T."/>
            <person name="Bowers K."/>
            <person name="McGinley-Smith S."/>
            <person name="Mohammad A.W."/>
            <person name="Gnirke A."/>
            <person name="Yurkov A.M."/>
            <person name="Nowrousian M."/>
            <person name="Sun S."/>
            <person name="Cuomo C.A."/>
            <person name="Heitman J."/>
        </authorList>
    </citation>
    <scope>NUCLEOTIDE SEQUENCE [LARGE SCALE GENOMIC DNA]</scope>
    <source>
        <strain evidence="12 13">PYCC6329</strain>
    </source>
</reference>
<dbReference type="AlphaFoldDB" id="A0AAX4KKW0"/>
<dbReference type="InterPro" id="IPR013087">
    <property type="entry name" value="Znf_C2H2_type"/>
</dbReference>
<feature type="domain" description="C2H2-type" evidence="11">
    <location>
        <begin position="265"/>
        <end position="292"/>
    </location>
</feature>
<evidence type="ECO:0000259" key="11">
    <source>
        <dbReference type="PROSITE" id="PS50157"/>
    </source>
</evidence>
<evidence type="ECO:0000256" key="4">
    <source>
        <dbReference type="ARBA" id="ARBA00022771"/>
    </source>
</evidence>
<keyword evidence="8" id="KW-0539">Nucleus</keyword>
<dbReference type="GO" id="GO:0000978">
    <property type="term" value="F:RNA polymerase II cis-regulatory region sequence-specific DNA binding"/>
    <property type="evidence" value="ECO:0007669"/>
    <property type="project" value="TreeGrafter"/>
</dbReference>
<gene>
    <name evidence="12" type="ORF">V865_005069</name>
</gene>
<keyword evidence="4 9" id="KW-0863">Zinc-finger</keyword>
<dbReference type="InterPro" id="IPR036236">
    <property type="entry name" value="Znf_C2H2_sf"/>
</dbReference>
<feature type="domain" description="C2H2-type" evidence="11">
    <location>
        <begin position="293"/>
        <end position="322"/>
    </location>
</feature>
<evidence type="ECO:0000256" key="5">
    <source>
        <dbReference type="ARBA" id="ARBA00022833"/>
    </source>
</evidence>
<dbReference type="KEGG" id="ker:91103870"/>
<organism evidence="12 13">
    <name type="scientific">Kwoniella europaea PYCC6329</name>
    <dbReference type="NCBI Taxonomy" id="1423913"/>
    <lineage>
        <taxon>Eukaryota</taxon>
        <taxon>Fungi</taxon>
        <taxon>Dikarya</taxon>
        <taxon>Basidiomycota</taxon>
        <taxon>Agaricomycotina</taxon>
        <taxon>Tremellomycetes</taxon>
        <taxon>Tremellales</taxon>
        <taxon>Cryptococcaceae</taxon>
        <taxon>Kwoniella</taxon>
    </lineage>
</organism>
<dbReference type="PROSITE" id="PS00028">
    <property type="entry name" value="ZINC_FINGER_C2H2_1"/>
    <property type="match status" value="2"/>
</dbReference>
<dbReference type="SMART" id="SM00355">
    <property type="entry name" value="ZnF_C2H2"/>
    <property type="match status" value="2"/>
</dbReference>
<keyword evidence="7" id="KW-0804">Transcription</keyword>
<keyword evidence="6" id="KW-0805">Transcription regulation</keyword>
<name>A0AAX4KKW0_9TREE</name>
<feature type="region of interest" description="Disordered" evidence="10">
    <location>
        <begin position="69"/>
        <end position="104"/>
    </location>
</feature>
<dbReference type="GO" id="GO:0000981">
    <property type="term" value="F:DNA-binding transcription factor activity, RNA polymerase II-specific"/>
    <property type="evidence" value="ECO:0007669"/>
    <property type="project" value="TreeGrafter"/>
</dbReference>
<evidence type="ECO:0000313" key="12">
    <source>
        <dbReference type="EMBL" id="WWD06972.1"/>
    </source>
</evidence>
<feature type="compositionally biased region" description="Polar residues" evidence="10">
    <location>
        <begin position="441"/>
        <end position="450"/>
    </location>
</feature>
<keyword evidence="3" id="KW-0677">Repeat</keyword>
<keyword evidence="13" id="KW-1185">Reference proteome</keyword>
<dbReference type="Gene3D" id="3.30.160.60">
    <property type="entry name" value="Classic Zinc Finger"/>
    <property type="match status" value="2"/>
</dbReference>